<dbReference type="Pfam" id="PF18098">
    <property type="entry name" value="RPN5_C"/>
    <property type="match status" value="1"/>
</dbReference>
<dbReference type="InterPro" id="IPR040896">
    <property type="entry name" value="RPN5_C"/>
</dbReference>
<keyword evidence="3" id="KW-0175">Coiled coil</keyword>
<dbReference type="Proteomes" id="UP000708208">
    <property type="component" value="Unassembled WGS sequence"/>
</dbReference>
<evidence type="ECO:0000313" key="6">
    <source>
        <dbReference type="Proteomes" id="UP000708208"/>
    </source>
</evidence>
<sequence length="463" mass="53889">MNTDLSGTSSVTEVTKMEVDYSSTCDQKIPEAETLAKTNLQEALDLLIALEKQTRIGGDMISTGRILVSVVRLCNEAKDWERLKENINLLSRRRGQLKQAVVKMVQEVCTYVDKLPNRDLQYQLIETLRSVTEGKIYVEVERARLTNKLARMKEEENKIQEAATILQELQVETYGSMEKREKVELILEQMRLCLAIKDYIRTQIISKKINIKYFEDVATHDLKILYYSRMIENDQHEGSYLSICRHYRAMIATPRIQENPELKKEYLRAAVLYLVLSSYTNEQSDLLHRMLEDKALESIPKYKSLLELFKNQEIIQWRVLCSGFEKELRAQDVFSSTEQGEKRWKHLKDRVVEHNIRIMAKYYTRIHLKRMSELLELQSKEVEEVLCSMVVAGSVTAKVDRPEGVVYFQAIKDPNELLNDWSQNLNSLMNLIARTTHLINKEEMVHKHLLVANNTALPSNRDS</sequence>
<dbReference type="EMBL" id="CAJVCH010570160">
    <property type="protein sequence ID" value="CAG7834201.1"/>
    <property type="molecule type" value="Genomic_DNA"/>
</dbReference>
<dbReference type="PROSITE" id="PS50250">
    <property type="entry name" value="PCI"/>
    <property type="match status" value="1"/>
</dbReference>
<feature type="coiled-coil region" evidence="3">
    <location>
        <begin position="138"/>
        <end position="172"/>
    </location>
</feature>
<dbReference type="InterPro" id="IPR054559">
    <property type="entry name" value="PSMD12-CSN4-like_N"/>
</dbReference>
<dbReference type="Pfam" id="PF22241">
    <property type="entry name" value="PSMD12-CSN4_N"/>
    <property type="match status" value="1"/>
</dbReference>
<protein>
    <recommendedName>
        <fullName evidence="4">PCI domain-containing protein</fullName>
    </recommendedName>
</protein>
<evidence type="ECO:0000259" key="4">
    <source>
        <dbReference type="PROSITE" id="PS50250"/>
    </source>
</evidence>
<dbReference type="InterPro" id="IPR040134">
    <property type="entry name" value="PSMD12/CSN4"/>
</dbReference>
<proteinExistence type="inferred from homology"/>
<evidence type="ECO:0000256" key="1">
    <source>
        <dbReference type="ARBA" id="ARBA00006397"/>
    </source>
</evidence>
<evidence type="ECO:0000313" key="5">
    <source>
        <dbReference type="EMBL" id="CAG7834201.1"/>
    </source>
</evidence>
<evidence type="ECO:0000256" key="3">
    <source>
        <dbReference type="SAM" id="Coils"/>
    </source>
</evidence>
<feature type="domain" description="PCI" evidence="4">
    <location>
        <begin position="242"/>
        <end position="413"/>
    </location>
</feature>
<dbReference type="PANTHER" id="PTHR10855:SF1">
    <property type="entry name" value="26S PROTEASOME NON-ATPASE REGULATORY SUBUNIT 12"/>
    <property type="match status" value="1"/>
</dbReference>
<keyword evidence="2" id="KW-0647">Proteasome</keyword>
<reference evidence="5" key="1">
    <citation type="submission" date="2021-06" db="EMBL/GenBank/DDBJ databases">
        <authorList>
            <person name="Hodson N. C."/>
            <person name="Mongue J. A."/>
            <person name="Jaron S. K."/>
        </authorList>
    </citation>
    <scope>NUCLEOTIDE SEQUENCE</scope>
</reference>
<dbReference type="PANTHER" id="PTHR10855">
    <property type="entry name" value="26S PROTEASOME NON-ATPASE REGULATORY SUBUNIT 12/COP9 SIGNALOSOME COMPLEX SUBUNIT 4"/>
    <property type="match status" value="1"/>
</dbReference>
<keyword evidence="6" id="KW-1185">Reference proteome</keyword>
<evidence type="ECO:0000256" key="2">
    <source>
        <dbReference type="ARBA" id="ARBA00022942"/>
    </source>
</evidence>
<dbReference type="Pfam" id="PF01399">
    <property type="entry name" value="PCI"/>
    <property type="match status" value="1"/>
</dbReference>
<accession>A0A8J2M764</accession>
<dbReference type="SMART" id="SM00088">
    <property type="entry name" value="PINT"/>
    <property type="match status" value="1"/>
</dbReference>
<dbReference type="InterPro" id="IPR000717">
    <property type="entry name" value="PCI_dom"/>
</dbReference>
<comment type="similarity">
    <text evidence="1">Belongs to the proteasome subunit p55 family.</text>
</comment>
<dbReference type="FunFam" id="1.10.10.10:FF:000070">
    <property type="entry name" value="26S proteasome non-ATPase regulatory subunit 12"/>
    <property type="match status" value="1"/>
</dbReference>
<dbReference type="GO" id="GO:0005634">
    <property type="term" value="C:nucleus"/>
    <property type="evidence" value="ECO:0007669"/>
    <property type="project" value="UniProtKB-ARBA"/>
</dbReference>
<organism evidence="5 6">
    <name type="scientific">Allacma fusca</name>
    <dbReference type="NCBI Taxonomy" id="39272"/>
    <lineage>
        <taxon>Eukaryota</taxon>
        <taxon>Metazoa</taxon>
        <taxon>Ecdysozoa</taxon>
        <taxon>Arthropoda</taxon>
        <taxon>Hexapoda</taxon>
        <taxon>Collembola</taxon>
        <taxon>Symphypleona</taxon>
        <taxon>Sminthuridae</taxon>
        <taxon>Allacma</taxon>
    </lineage>
</organism>
<comment type="caution">
    <text evidence="5">The sequence shown here is derived from an EMBL/GenBank/DDBJ whole genome shotgun (WGS) entry which is preliminary data.</text>
</comment>
<dbReference type="GO" id="GO:0008541">
    <property type="term" value="C:proteasome regulatory particle, lid subcomplex"/>
    <property type="evidence" value="ECO:0007669"/>
    <property type="project" value="TreeGrafter"/>
</dbReference>
<dbReference type="AlphaFoldDB" id="A0A8J2M764"/>
<dbReference type="OrthoDB" id="268763at2759"/>
<gene>
    <name evidence="5" type="ORF">AFUS01_LOCUS43729</name>
</gene>
<name>A0A8J2M764_9HEXA</name>
<dbReference type="GO" id="GO:0005737">
    <property type="term" value="C:cytoplasm"/>
    <property type="evidence" value="ECO:0007669"/>
    <property type="project" value="TreeGrafter"/>
</dbReference>